<dbReference type="Proteomes" id="UP001162131">
    <property type="component" value="Unassembled WGS sequence"/>
</dbReference>
<sequence length="301" mass="34109">MYSTGNQRKQKEGSSLGYSIWPFSPLEEAKRGGTAPGFPERNFYYQKKLPVSSHKFEVNSMNSPSHPKSNKVSIRGSGWNSSISRAPVKLLTMMQENPKTSALKPTEDFKRPVTIGYRASEVTKINEMARHRPPSRHKTPPKATGLYLPPSSCTPPNELATKEMFEKTWSYKHPAEQQENSELQYSDRKNAGSPAFEHAWDEGVTRPKTQNEKTRRMRIIAAQEKVQPPMGNDIIKKPLTDKLYDVPIILNRDEKYNRRIFSAHVIEAKSGKQRPPSYKAVKAAFQSSLDGDFLNLFEPAA</sequence>
<evidence type="ECO:0000256" key="1">
    <source>
        <dbReference type="SAM" id="MobiDB-lite"/>
    </source>
</evidence>
<organism evidence="2 3">
    <name type="scientific">Blepharisma stoltei</name>
    <dbReference type="NCBI Taxonomy" id="1481888"/>
    <lineage>
        <taxon>Eukaryota</taxon>
        <taxon>Sar</taxon>
        <taxon>Alveolata</taxon>
        <taxon>Ciliophora</taxon>
        <taxon>Postciliodesmatophora</taxon>
        <taxon>Heterotrichea</taxon>
        <taxon>Heterotrichida</taxon>
        <taxon>Blepharismidae</taxon>
        <taxon>Blepharisma</taxon>
    </lineage>
</organism>
<feature type="compositionally biased region" description="Basic residues" evidence="1">
    <location>
        <begin position="131"/>
        <end position="140"/>
    </location>
</feature>
<protein>
    <submittedName>
        <fullName evidence="2">Uncharacterized protein</fullName>
    </submittedName>
</protein>
<evidence type="ECO:0000313" key="2">
    <source>
        <dbReference type="EMBL" id="CAG9310071.1"/>
    </source>
</evidence>
<feature type="region of interest" description="Disordered" evidence="1">
    <location>
        <begin position="127"/>
        <end position="158"/>
    </location>
</feature>
<keyword evidence="3" id="KW-1185">Reference proteome</keyword>
<comment type="caution">
    <text evidence="2">The sequence shown here is derived from an EMBL/GenBank/DDBJ whole genome shotgun (WGS) entry which is preliminary data.</text>
</comment>
<gene>
    <name evidence="2" type="ORF">BSTOLATCC_MIC282</name>
</gene>
<feature type="compositionally biased region" description="Polar residues" evidence="1">
    <location>
        <begin position="59"/>
        <end position="78"/>
    </location>
</feature>
<name>A0AAU9I9F3_9CILI</name>
<dbReference type="AlphaFoldDB" id="A0AAU9I9F3"/>
<feature type="region of interest" description="Disordered" evidence="1">
    <location>
        <begin position="57"/>
        <end position="78"/>
    </location>
</feature>
<evidence type="ECO:0000313" key="3">
    <source>
        <dbReference type="Proteomes" id="UP001162131"/>
    </source>
</evidence>
<reference evidence="2" key="1">
    <citation type="submission" date="2021-09" db="EMBL/GenBank/DDBJ databases">
        <authorList>
            <consortium name="AG Swart"/>
            <person name="Singh M."/>
            <person name="Singh A."/>
            <person name="Seah K."/>
            <person name="Emmerich C."/>
        </authorList>
    </citation>
    <scope>NUCLEOTIDE SEQUENCE</scope>
    <source>
        <strain evidence="2">ATCC30299</strain>
    </source>
</reference>
<accession>A0AAU9I9F3</accession>
<proteinExistence type="predicted"/>
<dbReference type="EMBL" id="CAJZBQ010000001">
    <property type="protein sequence ID" value="CAG9310071.1"/>
    <property type="molecule type" value="Genomic_DNA"/>
</dbReference>